<proteinExistence type="predicted"/>
<reference evidence="15 16" key="1">
    <citation type="submission" date="2024-02" db="EMBL/GenBank/DDBJ databases">
        <authorList>
            <person name="Vignale AGUSTIN F."/>
            <person name="Sosa J E."/>
            <person name="Modenutti C."/>
        </authorList>
    </citation>
    <scope>NUCLEOTIDE SEQUENCE [LARGE SCALE GENOMIC DNA]</scope>
</reference>
<dbReference type="Pfam" id="PF08276">
    <property type="entry name" value="PAN_2"/>
    <property type="match status" value="1"/>
</dbReference>
<name>A0ABC8SKE4_9AQUA</name>
<dbReference type="InterPro" id="IPR003609">
    <property type="entry name" value="Pan_app"/>
</dbReference>
<dbReference type="FunFam" id="1.10.510.10:FF:000060">
    <property type="entry name" value="G-type lectin S-receptor-like serine/threonine-protein kinase"/>
    <property type="match status" value="1"/>
</dbReference>
<dbReference type="PANTHER" id="PTHR27002">
    <property type="entry name" value="RECEPTOR-LIKE SERINE/THREONINE-PROTEIN KINASE SD1-8"/>
    <property type="match status" value="1"/>
</dbReference>
<protein>
    <recommendedName>
        <fullName evidence="1">non-specific serine/threonine protein kinase</fullName>
        <ecNumber evidence="1">2.7.11.1</ecNumber>
    </recommendedName>
</protein>
<dbReference type="Proteomes" id="UP001642360">
    <property type="component" value="Unassembled WGS sequence"/>
</dbReference>
<dbReference type="InterPro" id="IPR001245">
    <property type="entry name" value="Ser-Thr/Tyr_kinase_cat_dom"/>
</dbReference>
<evidence type="ECO:0000313" key="15">
    <source>
        <dbReference type="EMBL" id="CAK9157651.1"/>
    </source>
</evidence>
<dbReference type="InterPro" id="IPR011009">
    <property type="entry name" value="Kinase-like_dom_sf"/>
</dbReference>
<dbReference type="SUPFAM" id="SSF56112">
    <property type="entry name" value="Protein kinase-like (PK-like)"/>
    <property type="match status" value="1"/>
</dbReference>
<keyword evidence="5" id="KW-0547">Nucleotide-binding</keyword>
<dbReference type="Gene3D" id="1.10.510.10">
    <property type="entry name" value="Transferase(Phosphotransferase) domain 1"/>
    <property type="match status" value="1"/>
</dbReference>
<accession>A0ABC8SKE4</accession>
<dbReference type="InterPro" id="IPR008271">
    <property type="entry name" value="Ser/Thr_kinase_AS"/>
</dbReference>
<evidence type="ECO:0000256" key="6">
    <source>
        <dbReference type="ARBA" id="ARBA00022777"/>
    </source>
</evidence>
<evidence type="ECO:0000256" key="2">
    <source>
        <dbReference type="ARBA" id="ARBA00022527"/>
    </source>
</evidence>
<comment type="caution">
    <text evidence="15">The sequence shown here is derived from an EMBL/GenBank/DDBJ whole genome shotgun (WGS) entry which is preliminary data.</text>
</comment>
<evidence type="ECO:0000259" key="14">
    <source>
        <dbReference type="PROSITE" id="PS50948"/>
    </source>
</evidence>
<keyword evidence="12" id="KW-0472">Membrane</keyword>
<dbReference type="PROSITE" id="PS00108">
    <property type="entry name" value="PROTEIN_KINASE_ST"/>
    <property type="match status" value="1"/>
</dbReference>
<dbReference type="SMART" id="SM00220">
    <property type="entry name" value="S_TKc"/>
    <property type="match status" value="1"/>
</dbReference>
<evidence type="ECO:0000256" key="3">
    <source>
        <dbReference type="ARBA" id="ARBA00022679"/>
    </source>
</evidence>
<sequence>MLQWSKGRVRKVPLGCQIGEGFAKVAGVKLPDLLEFQLNTSMNVDECKAQCLKNCSCMAYANSYISAGGSGCLMWFGDLVDIRAFTSEASEQDIHLRLPSSELEYLNHSKKKKRLVKILVALCISGLLVLIFVCGCIFMKITTKRRAFKQKNDYLELPSFGLATIAAATNNFSQANMIGEGGFGPVYKGKLSNQQEIAVKRLSKNSGQGLEEFKNEVVSIAKLQHRNLIRLLGCCIQGEERMLIYEYMHNKSLDFFIFDQSRSASLAWPKRFDIVMGIARGLLYPHQDSRLKIIHRDLKASNILLDTDLIPKISDFGLARIFCGDKSFTKTKRVIGTYGYMSPEYAIDGKFSMKSDIFSLGVLLLEIVSGKRNRGFHHLVHHHNLLGHAWLLWNQDRALELIDECLRNSFVEFQMQRCIHVGLLCVQQLPQDRPEMSSVVFMLGNEGLVLPQPKQPGFFSGRSSNDQDVVSRSEEFFSRGDTETITILQPR</sequence>
<dbReference type="GO" id="GO:0004674">
    <property type="term" value="F:protein serine/threonine kinase activity"/>
    <property type="evidence" value="ECO:0007669"/>
    <property type="project" value="UniProtKB-KW"/>
</dbReference>
<evidence type="ECO:0000256" key="12">
    <source>
        <dbReference type="SAM" id="Phobius"/>
    </source>
</evidence>
<dbReference type="FunFam" id="3.30.200.20:FF:000195">
    <property type="entry name" value="G-type lectin S-receptor-like serine/threonine-protein kinase"/>
    <property type="match status" value="1"/>
</dbReference>
<dbReference type="EC" id="2.7.11.1" evidence="1"/>
<evidence type="ECO:0000256" key="10">
    <source>
        <dbReference type="ARBA" id="ARBA00047899"/>
    </source>
</evidence>
<dbReference type="InterPro" id="IPR000719">
    <property type="entry name" value="Prot_kinase_dom"/>
</dbReference>
<gene>
    <name evidence="15" type="ORF">ILEXP_LOCUS26209</name>
</gene>
<keyword evidence="6" id="KW-0418">Kinase</keyword>
<evidence type="ECO:0000256" key="11">
    <source>
        <dbReference type="ARBA" id="ARBA00048679"/>
    </source>
</evidence>
<keyword evidence="8" id="KW-1015">Disulfide bond</keyword>
<keyword evidence="9" id="KW-0325">Glycoprotein</keyword>
<keyword evidence="7" id="KW-0067">ATP-binding</keyword>
<comment type="catalytic activity">
    <reaction evidence="10">
        <text>L-threonyl-[protein] + ATP = O-phospho-L-threonyl-[protein] + ADP + H(+)</text>
        <dbReference type="Rhea" id="RHEA:46608"/>
        <dbReference type="Rhea" id="RHEA-COMP:11060"/>
        <dbReference type="Rhea" id="RHEA-COMP:11605"/>
        <dbReference type="ChEBI" id="CHEBI:15378"/>
        <dbReference type="ChEBI" id="CHEBI:30013"/>
        <dbReference type="ChEBI" id="CHEBI:30616"/>
        <dbReference type="ChEBI" id="CHEBI:61977"/>
        <dbReference type="ChEBI" id="CHEBI:456216"/>
        <dbReference type="EC" id="2.7.11.1"/>
    </reaction>
</comment>
<evidence type="ECO:0000256" key="7">
    <source>
        <dbReference type="ARBA" id="ARBA00022840"/>
    </source>
</evidence>
<dbReference type="SMART" id="SM00473">
    <property type="entry name" value="PAN_AP"/>
    <property type="match status" value="1"/>
</dbReference>
<dbReference type="PANTHER" id="PTHR27002:SF214">
    <property type="entry name" value="RECEPTOR-LIKE SERINE_THREONINE-PROTEIN KINASE"/>
    <property type="match status" value="1"/>
</dbReference>
<organism evidence="15 16">
    <name type="scientific">Ilex paraguariensis</name>
    <name type="common">yerba mate</name>
    <dbReference type="NCBI Taxonomy" id="185542"/>
    <lineage>
        <taxon>Eukaryota</taxon>
        <taxon>Viridiplantae</taxon>
        <taxon>Streptophyta</taxon>
        <taxon>Embryophyta</taxon>
        <taxon>Tracheophyta</taxon>
        <taxon>Spermatophyta</taxon>
        <taxon>Magnoliopsida</taxon>
        <taxon>eudicotyledons</taxon>
        <taxon>Gunneridae</taxon>
        <taxon>Pentapetalae</taxon>
        <taxon>asterids</taxon>
        <taxon>campanulids</taxon>
        <taxon>Aquifoliales</taxon>
        <taxon>Aquifoliaceae</taxon>
        <taxon>Ilex</taxon>
    </lineage>
</organism>
<evidence type="ECO:0000256" key="9">
    <source>
        <dbReference type="ARBA" id="ARBA00023180"/>
    </source>
</evidence>
<feature type="transmembrane region" description="Helical" evidence="12">
    <location>
        <begin position="118"/>
        <end position="141"/>
    </location>
</feature>
<keyword evidence="3" id="KW-0808">Transferase</keyword>
<keyword evidence="12" id="KW-1133">Transmembrane helix</keyword>
<dbReference type="EMBL" id="CAUOFW020003036">
    <property type="protein sequence ID" value="CAK9157651.1"/>
    <property type="molecule type" value="Genomic_DNA"/>
</dbReference>
<dbReference type="Pfam" id="PF07714">
    <property type="entry name" value="PK_Tyr_Ser-Thr"/>
    <property type="match status" value="1"/>
</dbReference>
<feature type="domain" description="Protein kinase" evidence="13">
    <location>
        <begin position="172"/>
        <end position="448"/>
    </location>
</feature>
<comment type="catalytic activity">
    <reaction evidence="11">
        <text>L-seryl-[protein] + ATP = O-phospho-L-seryl-[protein] + ADP + H(+)</text>
        <dbReference type="Rhea" id="RHEA:17989"/>
        <dbReference type="Rhea" id="RHEA-COMP:9863"/>
        <dbReference type="Rhea" id="RHEA-COMP:11604"/>
        <dbReference type="ChEBI" id="CHEBI:15378"/>
        <dbReference type="ChEBI" id="CHEBI:29999"/>
        <dbReference type="ChEBI" id="CHEBI:30616"/>
        <dbReference type="ChEBI" id="CHEBI:83421"/>
        <dbReference type="ChEBI" id="CHEBI:456216"/>
        <dbReference type="EC" id="2.7.11.1"/>
    </reaction>
</comment>
<evidence type="ECO:0000256" key="4">
    <source>
        <dbReference type="ARBA" id="ARBA00022729"/>
    </source>
</evidence>
<keyword evidence="16" id="KW-1185">Reference proteome</keyword>
<dbReference type="CDD" id="cd01098">
    <property type="entry name" value="PAN_AP_plant"/>
    <property type="match status" value="1"/>
</dbReference>
<dbReference type="PROSITE" id="PS50011">
    <property type="entry name" value="PROTEIN_KINASE_DOM"/>
    <property type="match status" value="1"/>
</dbReference>
<dbReference type="AlphaFoldDB" id="A0ABC8SKE4"/>
<evidence type="ECO:0000256" key="8">
    <source>
        <dbReference type="ARBA" id="ARBA00023157"/>
    </source>
</evidence>
<dbReference type="CDD" id="cd14066">
    <property type="entry name" value="STKc_IRAK"/>
    <property type="match status" value="1"/>
</dbReference>
<evidence type="ECO:0000256" key="1">
    <source>
        <dbReference type="ARBA" id="ARBA00012513"/>
    </source>
</evidence>
<keyword evidence="2" id="KW-0723">Serine/threonine-protein kinase</keyword>
<evidence type="ECO:0000256" key="5">
    <source>
        <dbReference type="ARBA" id="ARBA00022741"/>
    </source>
</evidence>
<keyword evidence="4" id="KW-0732">Signal</keyword>
<dbReference type="GO" id="GO:0005524">
    <property type="term" value="F:ATP binding"/>
    <property type="evidence" value="ECO:0007669"/>
    <property type="project" value="UniProtKB-KW"/>
</dbReference>
<keyword evidence="12" id="KW-0812">Transmembrane</keyword>
<feature type="domain" description="Apple" evidence="14">
    <location>
        <begin position="16"/>
        <end position="99"/>
    </location>
</feature>
<evidence type="ECO:0000313" key="16">
    <source>
        <dbReference type="Proteomes" id="UP001642360"/>
    </source>
</evidence>
<dbReference type="PROSITE" id="PS50948">
    <property type="entry name" value="PAN"/>
    <property type="match status" value="1"/>
</dbReference>
<dbReference type="Gene3D" id="3.30.200.20">
    <property type="entry name" value="Phosphorylase Kinase, domain 1"/>
    <property type="match status" value="1"/>
</dbReference>
<evidence type="ECO:0000259" key="13">
    <source>
        <dbReference type="PROSITE" id="PS50011"/>
    </source>
</evidence>
<dbReference type="Gene3D" id="3.50.4.10">
    <property type="entry name" value="Hepatocyte Growth Factor"/>
    <property type="match status" value="1"/>
</dbReference>